<sequence length="386" mass="39927">MRAVTLVAFLAVAFTAIAAAPHAQTSVVQHKLNTHVGVKAIDEDFLLDLISLILGVDVREIIAQAEATITGLEALLESSSNELVDILAAGGAGVIADAEAIINAAIAEAQEVVAPIVKIIETIISLISGKVVPNNLIEDLVKLLVNQILNLIDDTISGLEAVVVNTVEQLTALANSAGQNIAAQVEALLARTVAEGLALVLPLLELLEPLIPSGTAVNGVVEDLIVELIKLITGLDIPAIIAQAKATAEGLAQLGQQVAQDLEQVLGSSGSQLISEVQAVLAEAAAEAEKPVKNVLNLVQKLLDGGNPVIIVPLLIIAVDNASKVLPQIVENAVNQLVAIVSQIGSEVQAQVEQILANAVVEAEALIQALLNLLTPSGKARIAFRV</sequence>
<keyword evidence="3" id="KW-1185">Reference proteome</keyword>
<accession>A0A8J2KDS0</accession>
<keyword evidence="1" id="KW-0732">Signal</keyword>
<dbReference type="AlphaFoldDB" id="A0A8J2KDS0"/>
<reference evidence="2" key="1">
    <citation type="submission" date="2021-06" db="EMBL/GenBank/DDBJ databases">
        <authorList>
            <person name="Hodson N. C."/>
            <person name="Mongue J. A."/>
            <person name="Jaron S. K."/>
        </authorList>
    </citation>
    <scope>NUCLEOTIDE SEQUENCE</scope>
</reference>
<organism evidence="2 3">
    <name type="scientific">Allacma fusca</name>
    <dbReference type="NCBI Taxonomy" id="39272"/>
    <lineage>
        <taxon>Eukaryota</taxon>
        <taxon>Metazoa</taxon>
        <taxon>Ecdysozoa</taxon>
        <taxon>Arthropoda</taxon>
        <taxon>Hexapoda</taxon>
        <taxon>Collembola</taxon>
        <taxon>Symphypleona</taxon>
        <taxon>Sminthuridae</taxon>
        <taxon>Allacma</taxon>
    </lineage>
</organism>
<gene>
    <name evidence="2" type="ORF">AFUS01_LOCUS23054</name>
</gene>
<dbReference type="EMBL" id="CAJVCH010274392">
    <property type="protein sequence ID" value="CAG7734677.1"/>
    <property type="molecule type" value="Genomic_DNA"/>
</dbReference>
<dbReference type="Proteomes" id="UP000708208">
    <property type="component" value="Unassembled WGS sequence"/>
</dbReference>
<name>A0A8J2KDS0_9HEXA</name>
<evidence type="ECO:0000313" key="2">
    <source>
        <dbReference type="EMBL" id="CAG7734677.1"/>
    </source>
</evidence>
<evidence type="ECO:0000313" key="3">
    <source>
        <dbReference type="Proteomes" id="UP000708208"/>
    </source>
</evidence>
<feature type="chain" id="PRO_5035266525" evidence="1">
    <location>
        <begin position="20"/>
        <end position="386"/>
    </location>
</feature>
<evidence type="ECO:0000256" key="1">
    <source>
        <dbReference type="SAM" id="SignalP"/>
    </source>
</evidence>
<feature type="signal peptide" evidence="1">
    <location>
        <begin position="1"/>
        <end position="19"/>
    </location>
</feature>
<proteinExistence type="predicted"/>
<protein>
    <submittedName>
        <fullName evidence="2">Uncharacterized protein</fullName>
    </submittedName>
</protein>
<comment type="caution">
    <text evidence="2">The sequence shown here is derived from an EMBL/GenBank/DDBJ whole genome shotgun (WGS) entry which is preliminary data.</text>
</comment>